<evidence type="ECO:0000259" key="2">
    <source>
        <dbReference type="SMART" id="SM00563"/>
    </source>
</evidence>
<evidence type="ECO:0000256" key="1">
    <source>
        <dbReference type="SAM" id="Phobius"/>
    </source>
</evidence>
<dbReference type="KEGG" id="vg:26683626"/>
<keyword evidence="1" id="KW-0472">Membrane</keyword>
<keyword evidence="1" id="KW-1133">Transmembrane helix</keyword>
<proteinExistence type="predicted"/>
<sequence length="284" mass="32537">MIFHKLKSFGAGTIFGGFVVLSTIILAPSRKAFRTSGRASNYVLQWTTKLLLKTMMIENINMTYTPDAPDVSLAVVISNHVSFVDWFVIWACLWRLKPGLFLVFFAKRSLMLFASLFETINKNFIKILLLMRDINYDFLTIKGLEPIIKAKCDRPVFVVVFPEGTLITHKRSALVNLRRSLTRRVEKLNNVMIPKNTGFDNILKMVPGAKVIDVTLKYSHRTSIWTMLRGKRASVEVFVKVVDPPSADSFEWLYNNFKEKDARLSSTPFMDGFQGETYTINLFK</sequence>
<organism evidence="3 4">
    <name type="scientific">Diadromus pulchellus ascovirus 4a</name>
    <dbReference type="NCBI Taxonomy" id="158683"/>
    <lineage>
        <taxon>Viruses</taxon>
        <taxon>Varidnaviria</taxon>
        <taxon>Bamfordvirae</taxon>
        <taxon>Nucleocytoviricota</taxon>
        <taxon>Megaviricetes</taxon>
        <taxon>Pimascovirales</taxon>
        <taxon>Pimascovirales incertae sedis</taxon>
        <taxon>Ascoviridae</taxon>
        <taxon>Toursvirus</taxon>
        <taxon>Toursvirus dptv1a</taxon>
    </lineage>
</organism>
<dbReference type="RefSeq" id="YP_009640069.1">
    <property type="nucleotide sequence ID" value="NC_011335.1"/>
</dbReference>
<dbReference type="Pfam" id="PF01553">
    <property type="entry name" value="Acyltransferase"/>
    <property type="match status" value="1"/>
</dbReference>
<protein>
    <submittedName>
        <fullName evidence="3">Complete DpAV4 genome</fullName>
    </submittedName>
</protein>
<accession>F2NZ10</accession>
<dbReference type="SUPFAM" id="SSF69593">
    <property type="entry name" value="Glycerol-3-phosphate (1)-acyltransferase"/>
    <property type="match status" value="1"/>
</dbReference>
<evidence type="ECO:0000313" key="3">
    <source>
        <dbReference type="EMBL" id="CCA61438.1"/>
    </source>
</evidence>
<dbReference type="InterPro" id="IPR002123">
    <property type="entry name" value="Plipid/glycerol_acylTrfase"/>
</dbReference>
<evidence type="ECO:0000313" key="4">
    <source>
        <dbReference type="Proteomes" id="UP000203898"/>
    </source>
</evidence>
<reference evidence="3 4" key="1">
    <citation type="journal article" date="2009" name="PLoS ONE">
        <title>Symbiotic virus at the evolutionary intersection of three types of large DNA viruses; iridoviruses, ascoviruses, and ichnoviruses.</title>
        <authorList>
            <person name="Bigot Y."/>
            <person name="Renault S."/>
            <person name="Nicolas J."/>
            <person name="Moundras C."/>
            <person name="Demattei M.V."/>
            <person name="Samain S."/>
            <person name="Bideshi D.K."/>
            <person name="Federici B.A."/>
        </authorList>
    </citation>
    <scope>NUCLEOTIDE SEQUENCE [LARGE SCALE GENOMIC DNA]</scope>
</reference>
<dbReference type="PANTHER" id="PTHR10983:SF16">
    <property type="entry name" value="LYSOCARDIOLIPIN ACYLTRANSFERASE 1"/>
    <property type="match status" value="1"/>
</dbReference>
<dbReference type="Proteomes" id="UP000203898">
    <property type="component" value="Segment"/>
</dbReference>
<feature type="transmembrane region" description="Helical" evidence="1">
    <location>
        <begin position="71"/>
        <end position="93"/>
    </location>
</feature>
<keyword evidence="4" id="KW-1185">Reference proteome</keyword>
<dbReference type="SMART" id="SM00563">
    <property type="entry name" value="PlsC"/>
    <property type="match status" value="1"/>
</dbReference>
<dbReference type="GO" id="GO:0016746">
    <property type="term" value="F:acyltransferase activity"/>
    <property type="evidence" value="ECO:0007669"/>
    <property type="project" value="InterPro"/>
</dbReference>
<feature type="transmembrane region" description="Helical" evidence="1">
    <location>
        <begin position="9"/>
        <end position="27"/>
    </location>
</feature>
<dbReference type="EMBL" id="CU469068">
    <property type="protein sequence ID" value="CCA61438.1"/>
    <property type="molecule type" value="Genomic_DNA"/>
</dbReference>
<dbReference type="OrthoDB" id="17073at10239"/>
<name>F2NZ10_9VIRU</name>
<dbReference type="GeneID" id="26683626"/>
<keyword evidence="1" id="KW-0812">Transmembrane</keyword>
<dbReference type="PANTHER" id="PTHR10983">
    <property type="entry name" value="1-ACYLGLYCEROL-3-PHOSPHATE ACYLTRANSFERASE-RELATED"/>
    <property type="match status" value="1"/>
</dbReference>
<feature type="domain" description="Phospholipid/glycerol acyltransferase" evidence="2">
    <location>
        <begin position="74"/>
        <end position="200"/>
    </location>
</feature>